<evidence type="ECO:0000313" key="2">
    <source>
        <dbReference type="EMBL" id="KAE8167490.1"/>
    </source>
</evidence>
<dbReference type="Proteomes" id="UP000326950">
    <property type="component" value="Unassembled WGS sequence"/>
</dbReference>
<evidence type="ECO:0000256" key="1">
    <source>
        <dbReference type="SAM" id="SignalP"/>
    </source>
</evidence>
<proteinExistence type="predicted"/>
<protein>
    <submittedName>
        <fullName evidence="2">Uncharacterized protein</fullName>
    </submittedName>
</protein>
<feature type="chain" id="PRO_5024970784" evidence="1">
    <location>
        <begin position="18"/>
        <end position="109"/>
    </location>
</feature>
<dbReference type="EMBL" id="ML738589">
    <property type="protein sequence ID" value="KAE8167490.1"/>
    <property type="molecule type" value="Genomic_DNA"/>
</dbReference>
<dbReference type="AlphaFoldDB" id="A0A5N6VA16"/>
<sequence>MAFCFFLAALWPFHVQAAIVEPSKVDDLPHDGLTILEKRTNLPNAKFADAEINDEVHSRGEFRTQDAFGTEYLFDVWKDDADDEVDEYNGRYPYYSASSLPGICKPQRC</sequence>
<organism evidence="2 3">
    <name type="scientific">Aspergillus tamarii</name>
    <dbReference type="NCBI Taxonomy" id="41984"/>
    <lineage>
        <taxon>Eukaryota</taxon>
        <taxon>Fungi</taxon>
        <taxon>Dikarya</taxon>
        <taxon>Ascomycota</taxon>
        <taxon>Pezizomycotina</taxon>
        <taxon>Eurotiomycetes</taxon>
        <taxon>Eurotiomycetidae</taxon>
        <taxon>Eurotiales</taxon>
        <taxon>Aspergillaceae</taxon>
        <taxon>Aspergillus</taxon>
        <taxon>Aspergillus subgen. Circumdati</taxon>
    </lineage>
</organism>
<accession>A0A5N6VA16</accession>
<keyword evidence="1" id="KW-0732">Signal</keyword>
<keyword evidence="3" id="KW-1185">Reference proteome</keyword>
<reference evidence="2 3" key="1">
    <citation type="submission" date="2019-04" db="EMBL/GenBank/DDBJ databases">
        <title>Friends and foes A comparative genomics study of 23 Aspergillus species from section Flavi.</title>
        <authorList>
            <consortium name="DOE Joint Genome Institute"/>
            <person name="Kjaerbolling I."/>
            <person name="Vesth T."/>
            <person name="Frisvad J.C."/>
            <person name="Nybo J.L."/>
            <person name="Theobald S."/>
            <person name="Kildgaard S."/>
            <person name="Isbrandt T."/>
            <person name="Kuo A."/>
            <person name="Sato A."/>
            <person name="Lyhne E.K."/>
            <person name="Kogle M.E."/>
            <person name="Wiebenga A."/>
            <person name="Kun R.S."/>
            <person name="Lubbers R.J."/>
            <person name="Makela M.R."/>
            <person name="Barry K."/>
            <person name="Chovatia M."/>
            <person name="Clum A."/>
            <person name="Daum C."/>
            <person name="Haridas S."/>
            <person name="He G."/>
            <person name="LaButti K."/>
            <person name="Lipzen A."/>
            <person name="Mondo S."/>
            <person name="Riley R."/>
            <person name="Salamov A."/>
            <person name="Simmons B.A."/>
            <person name="Magnuson J.K."/>
            <person name="Henrissat B."/>
            <person name="Mortensen U.H."/>
            <person name="Larsen T.O."/>
            <person name="Devries R.P."/>
            <person name="Grigoriev I.V."/>
            <person name="Machida M."/>
            <person name="Baker S.E."/>
            <person name="Andersen M.R."/>
        </authorList>
    </citation>
    <scope>NUCLEOTIDE SEQUENCE [LARGE SCALE GENOMIC DNA]</scope>
    <source>
        <strain evidence="2 3">CBS 117626</strain>
    </source>
</reference>
<name>A0A5N6VA16_ASPTM</name>
<feature type="signal peptide" evidence="1">
    <location>
        <begin position="1"/>
        <end position="17"/>
    </location>
</feature>
<evidence type="ECO:0000313" key="3">
    <source>
        <dbReference type="Proteomes" id="UP000326950"/>
    </source>
</evidence>
<gene>
    <name evidence="2" type="ORF">BDV40DRAFT_295596</name>
</gene>